<name>A0A7N0TJW9_KALFE</name>
<dbReference type="EnsemblPlants" id="Kaladp0039s0124.1.v1.1">
    <property type="protein sequence ID" value="Kaladp0039s0124.1.v1.1"/>
    <property type="gene ID" value="Kaladp0039s0124.v1.1"/>
</dbReference>
<dbReference type="AlphaFoldDB" id="A0A7N0TJW9"/>
<evidence type="ECO:0000313" key="1">
    <source>
        <dbReference type="EnsemblPlants" id="Kaladp0039s0124.1.v1.1"/>
    </source>
</evidence>
<dbReference type="Gramene" id="Kaladp0039s0124.1.v1.1">
    <property type="protein sequence ID" value="Kaladp0039s0124.1.v1.1"/>
    <property type="gene ID" value="Kaladp0039s0124.v1.1"/>
</dbReference>
<sequence>MTKYSSFAVDLATSGCFLLFQETKLSSTNIQYPDRDLL</sequence>
<dbReference type="Proteomes" id="UP000594263">
    <property type="component" value="Unplaced"/>
</dbReference>
<organism evidence="1 2">
    <name type="scientific">Kalanchoe fedtschenkoi</name>
    <name type="common">Lavender scallops</name>
    <name type="synonym">South American air plant</name>
    <dbReference type="NCBI Taxonomy" id="63787"/>
    <lineage>
        <taxon>Eukaryota</taxon>
        <taxon>Viridiplantae</taxon>
        <taxon>Streptophyta</taxon>
        <taxon>Embryophyta</taxon>
        <taxon>Tracheophyta</taxon>
        <taxon>Spermatophyta</taxon>
        <taxon>Magnoliopsida</taxon>
        <taxon>eudicotyledons</taxon>
        <taxon>Gunneridae</taxon>
        <taxon>Pentapetalae</taxon>
        <taxon>Saxifragales</taxon>
        <taxon>Crassulaceae</taxon>
        <taxon>Kalanchoe</taxon>
    </lineage>
</organism>
<protein>
    <submittedName>
        <fullName evidence="1">Uncharacterized protein</fullName>
    </submittedName>
</protein>
<reference evidence="1" key="1">
    <citation type="submission" date="2021-01" db="UniProtKB">
        <authorList>
            <consortium name="EnsemblPlants"/>
        </authorList>
    </citation>
    <scope>IDENTIFICATION</scope>
</reference>
<proteinExistence type="predicted"/>
<accession>A0A7N0TJW9</accession>
<evidence type="ECO:0000313" key="2">
    <source>
        <dbReference type="Proteomes" id="UP000594263"/>
    </source>
</evidence>
<keyword evidence="2" id="KW-1185">Reference proteome</keyword>